<proteinExistence type="predicted"/>
<protein>
    <submittedName>
        <fullName evidence="1">Uncharacterized protein</fullName>
    </submittedName>
</protein>
<keyword evidence="2" id="KW-1185">Reference proteome</keyword>
<evidence type="ECO:0000313" key="2">
    <source>
        <dbReference type="Proteomes" id="UP000290289"/>
    </source>
</evidence>
<dbReference type="SMR" id="A0A498JIY5"/>
<evidence type="ECO:0000313" key="1">
    <source>
        <dbReference type="EMBL" id="RXH95026.1"/>
    </source>
</evidence>
<dbReference type="EMBL" id="RDQH01000333">
    <property type="protein sequence ID" value="RXH95026.1"/>
    <property type="molecule type" value="Genomic_DNA"/>
</dbReference>
<organism evidence="1 2">
    <name type="scientific">Malus domestica</name>
    <name type="common">Apple</name>
    <name type="synonym">Pyrus malus</name>
    <dbReference type="NCBI Taxonomy" id="3750"/>
    <lineage>
        <taxon>Eukaryota</taxon>
        <taxon>Viridiplantae</taxon>
        <taxon>Streptophyta</taxon>
        <taxon>Embryophyta</taxon>
        <taxon>Tracheophyta</taxon>
        <taxon>Spermatophyta</taxon>
        <taxon>Magnoliopsida</taxon>
        <taxon>eudicotyledons</taxon>
        <taxon>Gunneridae</taxon>
        <taxon>Pentapetalae</taxon>
        <taxon>rosids</taxon>
        <taxon>fabids</taxon>
        <taxon>Rosales</taxon>
        <taxon>Rosaceae</taxon>
        <taxon>Amygdaloideae</taxon>
        <taxon>Maleae</taxon>
        <taxon>Malus</taxon>
    </lineage>
</organism>
<comment type="caution">
    <text evidence="1">The sequence shown here is derived from an EMBL/GenBank/DDBJ whole genome shotgun (WGS) entry which is preliminary data.</text>
</comment>
<accession>A0A498JIY5</accession>
<sequence length="97" mass="11276">MYPGKGIRYVQSDSQVKTILKVHSGSYIGDRSYIKEEVRNLRFEMLLLGSEIKERIKETKDEKNAKKVEAKAKSHKSLKAKGTCQRVLDPRAPRLWW</sequence>
<gene>
    <name evidence="1" type="ORF">DVH24_024710</name>
</gene>
<reference evidence="1 2" key="1">
    <citation type="submission" date="2018-10" db="EMBL/GenBank/DDBJ databases">
        <title>A high-quality apple genome assembly.</title>
        <authorList>
            <person name="Hu J."/>
        </authorList>
    </citation>
    <scope>NUCLEOTIDE SEQUENCE [LARGE SCALE GENOMIC DNA]</scope>
    <source>
        <strain evidence="2">cv. HFTH1</strain>
        <tissue evidence="1">Young leaf</tissue>
    </source>
</reference>
<dbReference type="Proteomes" id="UP000290289">
    <property type="component" value="Chromosome 7"/>
</dbReference>
<dbReference type="AlphaFoldDB" id="A0A498JIY5"/>
<name>A0A498JIY5_MALDO</name>